<dbReference type="EMBL" id="JASCIS010000004">
    <property type="protein sequence ID" value="MDI3417996.1"/>
    <property type="molecule type" value="Genomic_DNA"/>
</dbReference>
<dbReference type="RefSeq" id="WP_282533918.1">
    <property type="nucleotide sequence ID" value="NZ_JASCIS010000004.1"/>
</dbReference>
<accession>A0ABT6SQW8</accession>
<feature type="compositionally biased region" description="Low complexity" evidence="1">
    <location>
        <begin position="387"/>
        <end position="411"/>
    </location>
</feature>
<name>A0ABT6SQW8_9ACTN</name>
<comment type="caution">
    <text evidence="2">The sequence shown here is derived from an EMBL/GenBank/DDBJ whole genome shotgun (WGS) entry which is preliminary data.</text>
</comment>
<sequence>MTGGDMAEPPVTWLAIRDDQKAFEEQQLRALRAAFPDLAEAAPAQLGIFFHYCKASGLDPFGRQIYMIKRRSRGEVRWTIQTGIDGYRLIARRAADRAGQPLAYEDFVWYDAEGGEHTVWLRDESPAACRVVLWRGDSRFPAVAHWREYAPKVWDYESQDYKIGGLWPQMPASQLSKVAEALALRRACPADLSGLHVDEEMHAADAAETRERVEAAASRLRRSNTPAPADSSRHFTKEPQTGQQDAQEADVVDAVVVDQPAAQSTQHEAPEGRPDATVETAAADAADRPAMDPYPLPLARQEVEHTADILGITFGEVNDICFELNDMSYQDAGAEQLNDLARLLAGSDEHPGSPQMAARIAAFREQRDQESKESEPGQRATRRAAAKKASATKRPATKASSRPAATAAASKSDGRRTTAPKAPARKKS</sequence>
<dbReference type="InterPro" id="IPR018330">
    <property type="entry name" value="RecT_fam"/>
</dbReference>
<organism evidence="2 3">
    <name type="scientific">Streptomyces luteolus</name>
    <dbReference type="NCBI Taxonomy" id="3043615"/>
    <lineage>
        <taxon>Bacteria</taxon>
        <taxon>Bacillati</taxon>
        <taxon>Actinomycetota</taxon>
        <taxon>Actinomycetes</taxon>
        <taxon>Kitasatosporales</taxon>
        <taxon>Streptomycetaceae</taxon>
        <taxon>Streptomyces</taxon>
    </lineage>
</organism>
<evidence type="ECO:0000313" key="2">
    <source>
        <dbReference type="EMBL" id="MDI3417996.1"/>
    </source>
</evidence>
<dbReference type="Pfam" id="PF03837">
    <property type="entry name" value="RecT"/>
    <property type="match status" value="1"/>
</dbReference>
<feature type="region of interest" description="Disordered" evidence="1">
    <location>
        <begin position="365"/>
        <end position="428"/>
    </location>
</feature>
<dbReference type="Proteomes" id="UP001237105">
    <property type="component" value="Unassembled WGS sequence"/>
</dbReference>
<feature type="compositionally biased region" description="Basic and acidic residues" evidence="1">
    <location>
        <begin position="365"/>
        <end position="376"/>
    </location>
</feature>
<feature type="region of interest" description="Disordered" evidence="1">
    <location>
        <begin position="214"/>
        <end position="249"/>
    </location>
</feature>
<proteinExistence type="predicted"/>
<protein>
    <submittedName>
        <fullName evidence="2">Recombinase RecT</fullName>
    </submittedName>
</protein>
<evidence type="ECO:0000256" key="1">
    <source>
        <dbReference type="SAM" id="MobiDB-lite"/>
    </source>
</evidence>
<evidence type="ECO:0000313" key="3">
    <source>
        <dbReference type="Proteomes" id="UP001237105"/>
    </source>
</evidence>
<keyword evidence="3" id="KW-1185">Reference proteome</keyword>
<reference evidence="2 3" key="1">
    <citation type="submission" date="2023-05" db="EMBL/GenBank/DDBJ databases">
        <title>Draft genome sequence of Streptomyces sp. B-S-A12 isolated from a cave soil in Thailand.</title>
        <authorList>
            <person name="Chamroensaksri N."/>
            <person name="Muangham S."/>
        </authorList>
    </citation>
    <scope>NUCLEOTIDE SEQUENCE [LARGE SCALE GENOMIC DNA]</scope>
    <source>
        <strain evidence="2 3">B-S-A12</strain>
    </source>
</reference>
<gene>
    <name evidence="2" type="ORF">QIT00_05370</name>
</gene>